<feature type="transmembrane region" description="Helical" evidence="6">
    <location>
        <begin position="175"/>
        <end position="197"/>
    </location>
</feature>
<evidence type="ECO:0000256" key="5">
    <source>
        <dbReference type="ARBA" id="ARBA00023136"/>
    </source>
</evidence>
<organism evidence="7 8">
    <name type="scientific">Prevotella aff. ruminicola Tc2-24</name>
    <dbReference type="NCBI Taxonomy" id="81582"/>
    <lineage>
        <taxon>Bacteria</taxon>
        <taxon>Pseudomonadati</taxon>
        <taxon>Bacteroidota</taxon>
        <taxon>Bacteroidia</taxon>
        <taxon>Bacteroidales</taxon>
        <taxon>Prevotellaceae</taxon>
        <taxon>Prevotella</taxon>
    </lineage>
</organism>
<feature type="transmembrane region" description="Helical" evidence="6">
    <location>
        <begin position="443"/>
        <end position="463"/>
    </location>
</feature>
<feature type="transmembrane region" description="Helical" evidence="6">
    <location>
        <begin position="389"/>
        <end position="409"/>
    </location>
</feature>
<feature type="transmembrane region" description="Helical" evidence="6">
    <location>
        <begin position="293"/>
        <end position="313"/>
    </location>
</feature>
<comment type="subcellular location">
    <subcellularLocation>
        <location evidence="1">Cell membrane</location>
        <topology evidence="1">Multi-pass membrane protein</topology>
    </subcellularLocation>
</comment>
<proteinExistence type="predicted"/>
<dbReference type="Proteomes" id="UP000199373">
    <property type="component" value="Unassembled WGS sequence"/>
</dbReference>
<feature type="transmembrane region" description="Helical" evidence="6">
    <location>
        <begin position="421"/>
        <end position="437"/>
    </location>
</feature>
<evidence type="ECO:0000256" key="3">
    <source>
        <dbReference type="ARBA" id="ARBA00022692"/>
    </source>
</evidence>
<keyword evidence="2" id="KW-1003">Cell membrane</keyword>
<dbReference type="InterPro" id="IPR050833">
    <property type="entry name" value="Poly_Biosynth_Transport"/>
</dbReference>
<feature type="transmembrane region" description="Helical" evidence="6">
    <location>
        <begin position="325"/>
        <end position="348"/>
    </location>
</feature>
<keyword evidence="3 6" id="KW-0812">Transmembrane</keyword>
<protein>
    <submittedName>
        <fullName evidence="7">Membrane protein involved in the export of O-antigen and teichoic acid</fullName>
    </submittedName>
</protein>
<sequence length="472" mass="53547">MSTRKIVTNTIYYGVVPKLTMLLSIVMLPLTTPFLTTYDYGIYGVLTSYTSLFVSIAPLGLNVHLTNSFFENPRHYHLVWGRVLTLVLMSSFLFGLLNMIILMLTLPVGAPLEELGLCVAGSIPIFLLANSLLAQHIFPLVERPKPLVFTNLMGSVLGMLVSFVLIYFFRLGYWGLVSSGAVSGIFVFAVFVKYVWIDFNIKPIWDRHWRRICGMLKIALPLVPHTLGFVLLTSSARIVMSQCGVSYDEIGLFSHGSAMGDYAVVATTALVTALMPQIQRAFRSGDFPAYRKLYFLCQAVALTASFVICIWMPEIYSLLIRNARLAQSCDIACLLCFANVVFSFYTFMSTPAFIEKNTMQLLWLVFVPGVLNFLLCYLLIPVFGFRAAIYSTIISYWSQLMIPFLVGYYRRSVHQWLGNRWRIIPILLVILFDLLVANEVMHMGIWVKVILTVLVTVILFSFYRRERLCDLM</sequence>
<dbReference type="PANTHER" id="PTHR30250:SF11">
    <property type="entry name" value="O-ANTIGEN TRANSPORTER-RELATED"/>
    <property type="match status" value="1"/>
</dbReference>
<feature type="transmembrane region" description="Helical" evidence="6">
    <location>
        <begin position="252"/>
        <end position="273"/>
    </location>
</feature>
<gene>
    <name evidence="7" type="ORF">SAMN04487850_2123</name>
</gene>
<feature type="transmembrane region" description="Helical" evidence="6">
    <location>
        <begin position="218"/>
        <end position="240"/>
    </location>
</feature>
<dbReference type="EMBL" id="FOIQ01000005">
    <property type="protein sequence ID" value="SEW20484.1"/>
    <property type="molecule type" value="Genomic_DNA"/>
</dbReference>
<feature type="transmembrane region" description="Helical" evidence="6">
    <location>
        <begin position="114"/>
        <end position="134"/>
    </location>
</feature>
<evidence type="ECO:0000256" key="1">
    <source>
        <dbReference type="ARBA" id="ARBA00004651"/>
    </source>
</evidence>
<dbReference type="InterPro" id="IPR002797">
    <property type="entry name" value="Polysacc_synth"/>
</dbReference>
<feature type="transmembrane region" description="Helical" evidence="6">
    <location>
        <begin position="360"/>
        <end position="383"/>
    </location>
</feature>
<dbReference type="RefSeq" id="WP_091916454.1">
    <property type="nucleotide sequence ID" value="NZ_FOIQ01000005.1"/>
</dbReference>
<feature type="transmembrane region" description="Helical" evidence="6">
    <location>
        <begin position="42"/>
        <end position="63"/>
    </location>
</feature>
<feature type="transmembrane region" description="Helical" evidence="6">
    <location>
        <begin position="12"/>
        <end position="30"/>
    </location>
</feature>
<accession>A0A1I0Q140</accession>
<keyword evidence="5 6" id="KW-0472">Membrane</keyword>
<dbReference type="Pfam" id="PF01943">
    <property type="entry name" value="Polysacc_synt"/>
    <property type="match status" value="1"/>
</dbReference>
<feature type="transmembrane region" description="Helical" evidence="6">
    <location>
        <begin position="146"/>
        <end position="169"/>
    </location>
</feature>
<reference evidence="7 8" key="1">
    <citation type="submission" date="2016-10" db="EMBL/GenBank/DDBJ databases">
        <authorList>
            <person name="de Groot N.N."/>
        </authorList>
    </citation>
    <scope>NUCLEOTIDE SEQUENCE [LARGE SCALE GENOMIC DNA]</scope>
    <source>
        <strain evidence="7 8">TC2-24</strain>
    </source>
</reference>
<evidence type="ECO:0000256" key="6">
    <source>
        <dbReference type="SAM" id="Phobius"/>
    </source>
</evidence>
<evidence type="ECO:0000256" key="4">
    <source>
        <dbReference type="ARBA" id="ARBA00022989"/>
    </source>
</evidence>
<name>A0A1I0Q140_9BACT</name>
<keyword evidence="8" id="KW-1185">Reference proteome</keyword>
<dbReference type="PANTHER" id="PTHR30250">
    <property type="entry name" value="PST FAMILY PREDICTED COLANIC ACID TRANSPORTER"/>
    <property type="match status" value="1"/>
</dbReference>
<keyword evidence="4 6" id="KW-1133">Transmembrane helix</keyword>
<feature type="transmembrane region" description="Helical" evidence="6">
    <location>
        <begin position="83"/>
        <end position="108"/>
    </location>
</feature>
<evidence type="ECO:0000313" key="8">
    <source>
        <dbReference type="Proteomes" id="UP000199373"/>
    </source>
</evidence>
<dbReference type="AlphaFoldDB" id="A0A1I0Q140"/>
<evidence type="ECO:0000313" key="7">
    <source>
        <dbReference type="EMBL" id="SEW20484.1"/>
    </source>
</evidence>
<evidence type="ECO:0000256" key="2">
    <source>
        <dbReference type="ARBA" id="ARBA00022475"/>
    </source>
</evidence>
<dbReference type="GO" id="GO:0005886">
    <property type="term" value="C:plasma membrane"/>
    <property type="evidence" value="ECO:0007669"/>
    <property type="project" value="UniProtKB-SubCell"/>
</dbReference>